<gene>
    <name evidence="2" type="ORF">OLEA9_A004376</name>
</gene>
<dbReference type="Gramene" id="OE9A004376T1">
    <property type="protein sequence ID" value="OE9A004376C1"/>
    <property type="gene ID" value="OE9A004376"/>
</dbReference>
<reference evidence="2 3" key="1">
    <citation type="submission" date="2019-12" db="EMBL/GenBank/DDBJ databases">
        <authorList>
            <person name="Alioto T."/>
            <person name="Alioto T."/>
            <person name="Gomez Garrido J."/>
        </authorList>
    </citation>
    <scope>NUCLEOTIDE SEQUENCE [LARGE SCALE GENOMIC DNA]</scope>
</reference>
<dbReference type="EMBL" id="CACTIH010000082">
    <property type="protein sequence ID" value="CAA2952341.1"/>
    <property type="molecule type" value="Genomic_DNA"/>
</dbReference>
<dbReference type="Proteomes" id="UP000594638">
    <property type="component" value="Unassembled WGS sequence"/>
</dbReference>
<evidence type="ECO:0000313" key="2">
    <source>
        <dbReference type="EMBL" id="CAA2952341.1"/>
    </source>
</evidence>
<protein>
    <submittedName>
        <fullName evidence="2">Uncharacterized protein</fullName>
    </submittedName>
</protein>
<accession>A0A8S0PH14</accession>
<dbReference type="AlphaFoldDB" id="A0A8S0PH14"/>
<keyword evidence="3" id="KW-1185">Reference proteome</keyword>
<evidence type="ECO:0000256" key="1">
    <source>
        <dbReference type="SAM" id="MobiDB-lite"/>
    </source>
</evidence>
<name>A0A8S0PH14_OLEEU</name>
<comment type="caution">
    <text evidence="2">The sequence shown here is derived from an EMBL/GenBank/DDBJ whole genome shotgun (WGS) entry which is preliminary data.</text>
</comment>
<sequence>MANIKGDGDIDSDGVIVGGDETSEQHCTKPCIAIDEASQRIYAMSRVEAARRVGEASLLQHRLITPA</sequence>
<feature type="region of interest" description="Disordered" evidence="1">
    <location>
        <begin position="1"/>
        <end position="23"/>
    </location>
</feature>
<evidence type="ECO:0000313" key="3">
    <source>
        <dbReference type="Proteomes" id="UP000594638"/>
    </source>
</evidence>
<organism evidence="2 3">
    <name type="scientific">Olea europaea subsp. europaea</name>
    <dbReference type="NCBI Taxonomy" id="158383"/>
    <lineage>
        <taxon>Eukaryota</taxon>
        <taxon>Viridiplantae</taxon>
        <taxon>Streptophyta</taxon>
        <taxon>Embryophyta</taxon>
        <taxon>Tracheophyta</taxon>
        <taxon>Spermatophyta</taxon>
        <taxon>Magnoliopsida</taxon>
        <taxon>eudicotyledons</taxon>
        <taxon>Gunneridae</taxon>
        <taxon>Pentapetalae</taxon>
        <taxon>asterids</taxon>
        <taxon>lamiids</taxon>
        <taxon>Lamiales</taxon>
        <taxon>Oleaceae</taxon>
        <taxon>Oleeae</taxon>
        <taxon>Olea</taxon>
    </lineage>
</organism>
<proteinExistence type="predicted"/>